<keyword evidence="14" id="KW-0812">Transmembrane</keyword>
<evidence type="ECO:0000256" key="9">
    <source>
        <dbReference type="ARBA" id="ARBA00023157"/>
    </source>
</evidence>
<dbReference type="PRINTS" id="PR00792">
    <property type="entry name" value="PEPSIN"/>
</dbReference>
<dbReference type="Pfam" id="PF00026">
    <property type="entry name" value="Asp"/>
    <property type="match status" value="3"/>
</dbReference>
<dbReference type="GO" id="GO:0005764">
    <property type="term" value="C:lysosome"/>
    <property type="evidence" value="ECO:0007669"/>
    <property type="project" value="TreeGrafter"/>
</dbReference>
<dbReference type="WBParaSite" id="HPLM_0000568801-mRNA-1">
    <property type="protein sequence ID" value="HPLM_0000568801-mRNA-1"/>
    <property type="gene ID" value="HPLM_0000568801"/>
</dbReference>
<keyword evidence="9 12" id="KW-1015">Disulfide bond</keyword>
<evidence type="ECO:0000256" key="1">
    <source>
        <dbReference type="ARBA" id="ARBA00004613"/>
    </source>
</evidence>
<dbReference type="AlphaFoldDB" id="A0A158QL31"/>
<dbReference type="PROSITE" id="PS00141">
    <property type="entry name" value="ASP_PROTEASE"/>
    <property type="match status" value="4"/>
</dbReference>
<feature type="transmembrane region" description="Helical" evidence="14">
    <location>
        <begin position="384"/>
        <end position="404"/>
    </location>
</feature>
<keyword evidence="4 13" id="KW-0645">Protease</keyword>
<sequence>MRTGEMRFMLHLLLLVSYVAAGSIYQTPLIKIESMRMEMIRKGTWAEYVKKKNAMRASLLYDYQDTEYLAEITVGTPAQSFQVVLDTGSANLWIPDNICTCCEDDVDNPDEENPCKGKNGFDSTKSTSYVKITPKTPFDIVYGTGFAKGFLGNDTVRFGKEGDDSTLVVPGTVFGQAVQIGDQFANNPINGILGLGFQRLAQARVVPPLQRAIDLKLVEPVFTVYMKQLGATAKGEDGGAFTYGGLDSVNCGQEIAYVDLTRPLYWQFKMEAFSAGYLSIRKGWEVISDTGTSFMGVPTAIADLVADSYGGQYDEMFEIYTVDCNATVTFEMTIGGKQYKIEKKNLVLEEDKDSCMIAMTPLSSVGFGPQWILGAPFIRQIMRMWLGLLLLVVGTSATVYQMHLTRIESKRMRLMREGQWQRHLQRRNMRRSVTLRRFDSDSIYQHSVNDYDDAEYLGTITVGTPEQAFKVILDTGSANLWVPDVSCTQLKDQLLKSQFAIKDEKRAPNKYEFSKTLNFRIKYHTYGTGDASGYFGNDTVRFGAPGTRQLVVPGTVFGQASTIAEFFADNPISGILGMGFKELAVEGVNPPFQRAVDLGLVNKPIFTVFLERKGEQTDVPGGVYTYGDIDTTNCGPVIDYQPLISANYWQFKMSGFVSGKLTSNKGWRVISDTGTSLIAAPRALAEHIAKVNGAKFDPMNDVYLIDCGSKPTLELLIGNKKYKIQSENLVVPAGNGRCMLAVFGIPSQGFGPEWILGDPFIRQFCNIYDVGQKRIALSGLALAGVYQVPLRKIESKRSRLIREGTWAHHVHMKNAARIHMLEKIYSPAVKVNDYDDVEYIGNITIGTPEQEFRVVLDTGSSNLWVPDVSCGKGTLCSSLCSDKSCCQKNELRYFGYSNRGNACQGKRSFDSSKSTTYSPIRRKWRIRYGSGSASGFLGSDTVRLGSAGSNQLEVPKTTFGQATELAHFFDGQPLDGVLGLAFRAIAIDGVTPPLINAVEQGLLDKPVFTVFMKHVGDQVDVNGGVYTYGGIDTANCGEIISYHPLSSATYWQFPVDVVKAGSYNQRRRFQVFSDTSTSLIGAPIRVVEQIAKDAGATYDAPNGIYAVDCNAQIFLELVIGKKSYHIEAKNLIARAGDGRCVLSLFGMDGAGFGPSWVLGDPFIRQFCQVYDIGNRRIGFAIPLQK</sequence>
<keyword evidence="10" id="KW-0325">Glycoprotein</keyword>
<evidence type="ECO:0000256" key="11">
    <source>
        <dbReference type="PIRSR" id="PIRSR601461-1"/>
    </source>
</evidence>
<dbReference type="GO" id="GO:0004190">
    <property type="term" value="F:aspartic-type endopeptidase activity"/>
    <property type="evidence" value="ECO:0007669"/>
    <property type="project" value="UniProtKB-KW"/>
</dbReference>
<evidence type="ECO:0000256" key="2">
    <source>
        <dbReference type="ARBA" id="ARBA00007447"/>
    </source>
</evidence>
<feature type="domain" description="Peptidase A1" evidence="16">
    <location>
        <begin position="839"/>
        <end position="1180"/>
    </location>
</feature>
<feature type="domain" description="Peptidase A1" evidence="16">
    <location>
        <begin position="68"/>
        <end position="396"/>
    </location>
</feature>
<dbReference type="CDD" id="cd05471">
    <property type="entry name" value="pepsin_like"/>
    <property type="match status" value="3"/>
</dbReference>
<dbReference type="Gene3D" id="2.40.70.10">
    <property type="entry name" value="Acid Proteases"/>
    <property type="match status" value="6"/>
</dbReference>
<evidence type="ECO:0000256" key="4">
    <source>
        <dbReference type="ARBA" id="ARBA00022670"/>
    </source>
</evidence>
<protein>
    <submittedName>
        <fullName evidence="17">Peptidase A1 domain-containing protein</fullName>
    </submittedName>
</protein>
<keyword evidence="8" id="KW-0865">Zymogen</keyword>
<organism evidence="17">
    <name type="scientific">Haemonchus placei</name>
    <name type="common">Barber's pole worm</name>
    <dbReference type="NCBI Taxonomy" id="6290"/>
    <lineage>
        <taxon>Eukaryota</taxon>
        <taxon>Metazoa</taxon>
        <taxon>Ecdysozoa</taxon>
        <taxon>Nematoda</taxon>
        <taxon>Chromadorea</taxon>
        <taxon>Rhabditida</taxon>
        <taxon>Rhabditina</taxon>
        <taxon>Rhabditomorpha</taxon>
        <taxon>Strongyloidea</taxon>
        <taxon>Trichostrongylidae</taxon>
        <taxon>Haemonchus</taxon>
    </lineage>
</organism>
<evidence type="ECO:0000256" key="6">
    <source>
        <dbReference type="ARBA" id="ARBA00022750"/>
    </source>
</evidence>
<keyword evidence="6 13" id="KW-0064">Aspartyl protease</keyword>
<dbReference type="FunFam" id="2.40.70.10:FF:000058">
    <property type="entry name" value="ASpartyl Protease"/>
    <property type="match status" value="2"/>
</dbReference>
<accession>A0A158QL31</accession>
<evidence type="ECO:0000256" key="7">
    <source>
        <dbReference type="ARBA" id="ARBA00022801"/>
    </source>
</evidence>
<dbReference type="FunFam" id="2.40.70.10:FF:000008">
    <property type="entry name" value="Cathepsin D"/>
    <property type="match status" value="1"/>
</dbReference>
<dbReference type="OMA" id="MGTPRQN"/>
<evidence type="ECO:0000256" key="10">
    <source>
        <dbReference type="ARBA" id="ARBA00023180"/>
    </source>
</evidence>
<dbReference type="InterPro" id="IPR034164">
    <property type="entry name" value="Pepsin-like_dom"/>
</dbReference>
<evidence type="ECO:0000256" key="8">
    <source>
        <dbReference type="ARBA" id="ARBA00023145"/>
    </source>
</evidence>
<evidence type="ECO:0000313" key="17">
    <source>
        <dbReference type="WBParaSite" id="HPLM_0000568801-mRNA-1"/>
    </source>
</evidence>
<dbReference type="InterPro" id="IPR033121">
    <property type="entry name" value="PEPTIDASE_A1"/>
</dbReference>
<evidence type="ECO:0000259" key="16">
    <source>
        <dbReference type="PROSITE" id="PS51767"/>
    </source>
</evidence>
<proteinExistence type="inferred from homology"/>
<comment type="similarity">
    <text evidence="2 13">Belongs to the peptidase A1 family.</text>
</comment>
<evidence type="ECO:0000256" key="14">
    <source>
        <dbReference type="SAM" id="Phobius"/>
    </source>
</evidence>
<dbReference type="PROSITE" id="PS51767">
    <property type="entry name" value="PEPTIDASE_A1"/>
    <property type="match status" value="3"/>
</dbReference>
<keyword evidence="14" id="KW-1133">Transmembrane helix</keyword>
<comment type="subcellular location">
    <subcellularLocation>
        <location evidence="1">Secreted</location>
    </subcellularLocation>
</comment>
<feature type="active site" evidence="11">
    <location>
        <position position="857"/>
    </location>
</feature>
<evidence type="ECO:0000256" key="3">
    <source>
        <dbReference type="ARBA" id="ARBA00022525"/>
    </source>
</evidence>
<keyword evidence="3" id="KW-0964">Secreted</keyword>
<feature type="active site" evidence="11">
    <location>
        <position position="1074"/>
    </location>
</feature>
<dbReference type="InterPro" id="IPR021109">
    <property type="entry name" value="Peptidase_aspartic_dom_sf"/>
</dbReference>
<feature type="domain" description="Peptidase A1" evidence="16">
    <location>
        <begin position="456"/>
        <end position="778"/>
    </location>
</feature>
<keyword evidence="7 13" id="KW-0378">Hydrolase</keyword>
<dbReference type="PANTHER" id="PTHR47966">
    <property type="entry name" value="BETA-SITE APP-CLEAVING ENZYME, ISOFORM A-RELATED"/>
    <property type="match status" value="1"/>
</dbReference>
<dbReference type="InterPro" id="IPR001969">
    <property type="entry name" value="Aspartic_peptidase_AS"/>
</dbReference>
<evidence type="ECO:0000256" key="5">
    <source>
        <dbReference type="ARBA" id="ARBA00022729"/>
    </source>
</evidence>
<evidence type="ECO:0000256" key="15">
    <source>
        <dbReference type="SAM" id="SignalP"/>
    </source>
</evidence>
<dbReference type="GO" id="GO:0006508">
    <property type="term" value="P:proteolysis"/>
    <property type="evidence" value="ECO:0007669"/>
    <property type="project" value="UniProtKB-KW"/>
</dbReference>
<feature type="disulfide bond" evidence="12">
    <location>
        <begin position="870"/>
        <end position="903"/>
    </location>
</feature>
<dbReference type="SUPFAM" id="SSF50630">
    <property type="entry name" value="Acid proteases"/>
    <property type="match status" value="3"/>
</dbReference>
<feature type="signal peptide" evidence="15">
    <location>
        <begin position="1"/>
        <end position="21"/>
    </location>
</feature>
<dbReference type="GO" id="GO:0005576">
    <property type="term" value="C:extracellular region"/>
    <property type="evidence" value="ECO:0007669"/>
    <property type="project" value="UniProtKB-SubCell"/>
</dbReference>
<keyword evidence="14" id="KW-0472">Membrane</keyword>
<dbReference type="InterPro" id="IPR001461">
    <property type="entry name" value="Aspartic_peptidase_A1"/>
</dbReference>
<keyword evidence="5 15" id="KW-0732">Signal</keyword>
<feature type="chain" id="PRO_5007630987" evidence="15">
    <location>
        <begin position="22"/>
        <end position="1185"/>
    </location>
</feature>
<name>A0A158QL31_HAEPC</name>
<reference evidence="17" key="1">
    <citation type="submission" date="2016-04" db="UniProtKB">
        <authorList>
            <consortium name="WormBaseParasite"/>
        </authorList>
    </citation>
    <scope>IDENTIFICATION</scope>
</reference>
<evidence type="ECO:0000256" key="13">
    <source>
        <dbReference type="RuleBase" id="RU000454"/>
    </source>
</evidence>
<dbReference type="PANTHER" id="PTHR47966:SF45">
    <property type="entry name" value="PEPTIDASE A1 DOMAIN-CONTAINING PROTEIN"/>
    <property type="match status" value="1"/>
</dbReference>
<evidence type="ECO:0000256" key="12">
    <source>
        <dbReference type="PIRSR" id="PIRSR601461-2"/>
    </source>
</evidence>